<protein>
    <recommendedName>
        <fullName evidence="5">EGF-like domain-containing protein</fullName>
    </recommendedName>
</protein>
<reference evidence="3" key="1">
    <citation type="submission" date="2021-02" db="EMBL/GenBank/DDBJ databases">
        <authorList>
            <person name="Nowell W R."/>
        </authorList>
    </citation>
    <scope>NUCLEOTIDE SEQUENCE</scope>
    <source>
        <strain evidence="3">Ploen Becks lab</strain>
    </source>
</reference>
<keyword evidence="4" id="KW-1185">Reference proteome</keyword>
<keyword evidence="1" id="KW-0812">Transmembrane</keyword>
<evidence type="ECO:0000256" key="1">
    <source>
        <dbReference type="SAM" id="Phobius"/>
    </source>
</evidence>
<comment type="caution">
    <text evidence="3">The sequence shown here is derived from an EMBL/GenBank/DDBJ whole genome shotgun (WGS) entry which is preliminary data.</text>
</comment>
<proteinExistence type="predicted"/>
<feature type="signal peptide" evidence="2">
    <location>
        <begin position="1"/>
        <end position="18"/>
    </location>
</feature>
<dbReference type="EMBL" id="CAJNOC010005705">
    <property type="protein sequence ID" value="CAF1059582.1"/>
    <property type="molecule type" value="Genomic_DNA"/>
</dbReference>
<keyword evidence="1" id="KW-1133">Transmembrane helix</keyword>
<gene>
    <name evidence="3" type="ORF">OXX778_LOCUS19218</name>
</gene>
<organism evidence="3 4">
    <name type="scientific">Brachionus calyciflorus</name>
    <dbReference type="NCBI Taxonomy" id="104777"/>
    <lineage>
        <taxon>Eukaryota</taxon>
        <taxon>Metazoa</taxon>
        <taxon>Spiralia</taxon>
        <taxon>Gnathifera</taxon>
        <taxon>Rotifera</taxon>
        <taxon>Eurotatoria</taxon>
        <taxon>Monogononta</taxon>
        <taxon>Pseudotrocha</taxon>
        <taxon>Ploima</taxon>
        <taxon>Brachionidae</taxon>
        <taxon>Brachionus</taxon>
    </lineage>
</organism>
<dbReference type="AlphaFoldDB" id="A0A814L123"/>
<keyword evidence="1" id="KW-0472">Membrane</keyword>
<evidence type="ECO:0000256" key="2">
    <source>
        <dbReference type="SAM" id="SignalP"/>
    </source>
</evidence>
<name>A0A814L123_9BILA</name>
<feature type="chain" id="PRO_5032906831" description="EGF-like domain-containing protein" evidence="2">
    <location>
        <begin position="19"/>
        <end position="186"/>
    </location>
</feature>
<feature type="transmembrane region" description="Helical" evidence="1">
    <location>
        <begin position="127"/>
        <end position="148"/>
    </location>
</feature>
<keyword evidence="2" id="KW-0732">Signal</keyword>
<evidence type="ECO:0008006" key="5">
    <source>
        <dbReference type="Google" id="ProtNLM"/>
    </source>
</evidence>
<sequence length="186" mass="21708">MILKLFLLFTFFWHQLNCFSLDPCNILPCSNYELKCWRQFLQETYLCSCFFRFRRFKCETDRHFPHLFSFPEPAATAESEINEYIEISTVPTTTTEFLTEQINILNSTLIMTQNSTSLSYVVDHTTGYILISCSLVILIGVLICLTYLGKKKQRTEILNSLIVVEKSDKIKPIQNDKPPSYFETVK</sequence>
<evidence type="ECO:0000313" key="4">
    <source>
        <dbReference type="Proteomes" id="UP000663879"/>
    </source>
</evidence>
<accession>A0A814L123</accession>
<dbReference type="Proteomes" id="UP000663879">
    <property type="component" value="Unassembled WGS sequence"/>
</dbReference>
<evidence type="ECO:0000313" key="3">
    <source>
        <dbReference type="EMBL" id="CAF1059582.1"/>
    </source>
</evidence>